<evidence type="ECO:0000259" key="3">
    <source>
        <dbReference type="PROSITE" id="PS50110"/>
    </source>
</evidence>
<name>A0A1F6C5H8_HANXR</name>
<dbReference type="PANTHER" id="PTHR44591">
    <property type="entry name" value="STRESS RESPONSE REGULATOR PROTEIN 1"/>
    <property type="match status" value="1"/>
</dbReference>
<evidence type="ECO:0000313" key="4">
    <source>
        <dbReference type="EMBL" id="OGG44400.1"/>
    </source>
</evidence>
<dbReference type="EMBL" id="MFKF01000404">
    <property type="protein sequence ID" value="OGG44400.1"/>
    <property type="molecule type" value="Genomic_DNA"/>
</dbReference>
<organism evidence="4 5">
    <name type="scientific">Handelsmanbacteria sp. (strain RIFCSPLOWO2_12_FULL_64_10)</name>
    <dbReference type="NCBI Taxonomy" id="1817868"/>
    <lineage>
        <taxon>Bacteria</taxon>
        <taxon>Candidatus Handelsmaniibacteriota</taxon>
    </lineage>
</organism>
<dbReference type="GO" id="GO:0000160">
    <property type="term" value="P:phosphorelay signal transduction system"/>
    <property type="evidence" value="ECO:0007669"/>
    <property type="project" value="InterPro"/>
</dbReference>
<keyword evidence="1 2" id="KW-0597">Phosphoprotein</keyword>
<feature type="domain" description="Response regulatory" evidence="3">
    <location>
        <begin position="16"/>
        <end position="132"/>
    </location>
</feature>
<protein>
    <recommendedName>
        <fullName evidence="3">Response regulatory domain-containing protein</fullName>
    </recommendedName>
</protein>
<evidence type="ECO:0000313" key="5">
    <source>
        <dbReference type="Proteomes" id="UP000178606"/>
    </source>
</evidence>
<comment type="caution">
    <text evidence="4">The sequence shown here is derived from an EMBL/GenBank/DDBJ whole genome shotgun (WGS) entry which is preliminary data.</text>
</comment>
<sequence length="134" mass="14475">MKDKAKESFVAGGTETILMADDEEMVLAAGQAILEKLGYTVLTARDGDEALQVYRDHQDEIALVVTDTVMPKMGGGKLYAMLAGINPSVKVLLMSGYDLREKEADLLAGNVRGLLEKPLGFHTLGHAVRQALDE</sequence>
<dbReference type="PANTHER" id="PTHR44591:SF3">
    <property type="entry name" value="RESPONSE REGULATORY DOMAIN-CONTAINING PROTEIN"/>
    <property type="match status" value="1"/>
</dbReference>
<dbReference type="InterPro" id="IPR011006">
    <property type="entry name" value="CheY-like_superfamily"/>
</dbReference>
<gene>
    <name evidence="4" type="ORF">A3F84_00815</name>
</gene>
<dbReference type="SUPFAM" id="SSF52172">
    <property type="entry name" value="CheY-like"/>
    <property type="match status" value="1"/>
</dbReference>
<reference evidence="4 5" key="1">
    <citation type="journal article" date="2016" name="Nat. Commun.">
        <title>Thousands of microbial genomes shed light on interconnected biogeochemical processes in an aquifer system.</title>
        <authorList>
            <person name="Anantharaman K."/>
            <person name="Brown C.T."/>
            <person name="Hug L.A."/>
            <person name="Sharon I."/>
            <person name="Castelle C.J."/>
            <person name="Probst A.J."/>
            <person name="Thomas B.C."/>
            <person name="Singh A."/>
            <person name="Wilkins M.J."/>
            <person name="Karaoz U."/>
            <person name="Brodie E.L."/>
            <person name="Williams K.H."/>
            <person name="Hubbard S.S."/>
            <person name="Banfield J.F."/>
        </authorList>
    </citation>
    <scope>NUCLEOTIDE SEQUENCE [LARGE SCALE GENOMIC DNA]</scope>
    <source>
        <strain evidence="5">RIFCSPLOWO2_12_FULL_64_10</strain>
    </source>
</reference>
<dbReference type="Gene3D" id="3.40.50.2300">
    <property type="match status" value="1"/>
</dbReference>
<feature type="modified residue" description="4-aspartylphosphate" evidence="2">
    <location>
        <position position="67"/>
    </location>
</feature>
<dbReference type="PROSITE" id="PS50110">
    <property type="entry name" value="RESPONSE_REGULATORY"/>
    <property type="match status" value="1"/>
</dbReference>
<dbReference type="InterPro" id="IPR050595">
    <property type="entry name" value="Bact_response_regulator"/>
</dbReference>
<proteinExistence type="predicted"/>
<dbReference type="Pfam" id="PF00072">
    <property type="entry name" value="Response_reg"/>
    <property type="match status" value="1"/>
</dbReference>
<dbReference type="Proteomes" id="UP000178606">
    <property type="component" value="Unassembled WGS sequence"/>
</dbReference>
<accession>A0A1F6C5H8</accession>
<dbReference type="AlphaFoldDB" id="A0A1F6C5H8"/>
<dbReference type="InterPro" id="IPR001789">
    <property type="entry name" value="Sig_transdc_resp-reg_receiver"/>
</dbReference>
<evidence type="ECO:0000256" key="2">
    <source>
        <dbReference type="PROSITE-ProRule" id="PRU00169"/>
    </source>
</evidence>
<evidence type="ECO:0000256" key="1">
    <source>
        <dbReference type="ARBA" id="ARBA00022553"/>
    </source>
</evidence>
<dbReference type="SMART" id="SM00448">
    <property type="entry name" value="REC"/>
    <property type="match status" value="1"/>
</dbReference>